<evidence type="ECO:0000256" key="3">
    <source>
        <dbReference type="ARBA" id="ARBA00022528"/>
    </source>
</evidence>
<dbReference type="GO" id="GO:0009535">
    <property type="term" value="C:chloroplast thylakoid membrane"/>
    <property type="evidence" value="ECO:0007669"/>
    <property type="project" value="UniProtKB-ARBA"/>
</dbReference>
<dbReference type="STRING" id="3983.A0A2C9VSP5"/>
<accession>A0A2C9VSP5</accession>
<dbReference type="SUPFAM" id="SSF52821">
    <property type="entry name" value="Rhodanese/Cell cycle control phosphatase"/>
    <property type="match status" value="1"/>
</dbReference>
<reference evidence="12" key="1">
    <citation type="journal article" date="2016" name="Nat. Biotechnol.">
        <title>Sequencing wild and cultivated cassava and related species reveals extensive interspecific hybridization and genetic diversity.</title>
        <authorList>
            <person name="Bredeson J.V."/>
            <person name="Lyons J.B."/>
            <person name="Prochnik S.E."/>
            <person name="Wu G.A."/>
            <person name="Ha C.M."/>
            <person name="Edsinger-Gonzales E."/>
            <person name="Grimwood J."/>
            <person name="Schmutz J."/>
            <person name="Rabbi I.Y."/>
            <person name="Egesi C."/>
            <person name="Nauluvula P."/>
            <person name="Lebot V."/>
            <person name="Ndunguru J."/>
            <person name="Mkamilo G."/>
            <person name="Bart R.S."/>
            <person name="Setter T.L."/>
            <person name="Gleadow R.M."/>
            <person name="Kulakow P."/>
            <person name="Ferguson M.E."/>
            <person name="Rounsley S."/>
            <person name="Rokhsar D.S."/>
        </authorList>
    </citation>
    <scope>NUCLEOTIDE SEQUENCE [LARGE SCALE GENOMIC DNA]</scope>
    <source>
        <strain evidence="12">cv. AM560-2</strain>
    </source>
</reference>
<dbReference type="AlphaFoldDB" id="A0A2C9VSP5"/>
<gene>
    <name evidence="11" type="ORF">MANES_05G024700v8</name>
</gene>
<proteinExistence type="predicted"/>
<keyword evidence="4" id="KW-0934">Plastid</keyword>
<dbReference type="InterPro" id="IPR036873">
    <property type="entry name" value="Rhodanese-like_dom_sf"/>
</dbReference>
<evidence type="ECO:0000256" key="9">
    <source>
        <dbReference type="SAM" id="MobiDB-lite"/>
    </source>
</evidence>
<feature type="compositionally biased region" description="Pro residues" evidence="9">
    <location>
        <begin position="420"/>
        <end position="431"/>
    </location>
</feature>
<evidence type="ECO:0000256" key="10">
    <source>
        <dbReference type="SAM" id="Phobius"/>
    </source>
</evidence>
<evidence type="ECO:0000256" key="1">
    <source>
        <dbReference type="ARBA" id="ARBA00004229"/>
    </source>
</evidence>
<name>A0A2C9VSP5_MANES</name>
<evidence type="ECO:0000256" key="5">
    <source>
        <dbReference type="ARBA" id="ARBA00022692"/>
    </source>
</evidence>
<sequence>MEGLNAAGLTPISVLSIKRTKPRKLLCHLADSSSVKFSNSASLSTTPHTIQDCLSSTFHGSLLLLSSVLSTDLVKALTYEEALQQSTSTASSDFDASGVLDNVISFATENPAAIAGGAAFLAVPLVLSRILKKPKPWGVVSAAKAYAALGDDANAQLIDIRAPVELRTVGTPDIRGFKKRPVSVFYKGEDKPGFLKKLSLKFKEPENTTLFILDKFDGNSELVAELVTFNGFKAAYAIKDGAEGPQGWLNNSLPWKVPSKGWSFDLSSLIDILSGALGDASGALPLIIGIAAAVGLGVLVFSQVDKILQLLGLAALVQLAAKLLFAEEREKTLQQVEELLNTKVAPGELVDDVKLIGKAFLPPVGSSKALPPPVEPSSEAAADSTVLKAEPASEPASQKDSVSVSGFQRPLSPYASYPDLKPPTSPTPSQP</sequence>
<evidence type="ECO:0000256" key="7">
    <source>
        <dbReference type="ARBA" id="ARBA00022989"/>
    </source>
</evidence>
<dbReference type="InterPro" id="IPR044240">
    <property type="entry name" value="STR4-like"/>
</dbReference>
<dbReference type="GO" id="GO:0009507">
    <property type="term" value="C:chloroplast"/>
    <property type="evidence" value="ECO:0000318"/>
    <property type="project" value="GO_Central"/>
</dbReference>
<evidence type="ECO:0008006" key="13">
    <source>
        <dbReference type="Google" id="ProtNLM"/>
    </source>
</evidence>
<keyword evidence="6" id="KW-0809">Transit peptide</keyword>
<evidence type="ECO:0000256" key="2">
    <source>
        <dbReference type="ARBA" id="ARBA00004370"/>
    </source>
</evidence>
<dbReference type="FunFam" id="3.40.250.10:FF:000044">
    <property type="entry name" value="Rhodanese-like domain-containing protein 4, chloroplastic"/>
    <property type="match status" value="1"/>
</dbReference>
<dbReference type="Proteomes" id="UP000091857">
    <property type="component" value="Chromosome 5"/>
</dbReference>
<evidence type="ECO:0000256" key="4">
    <source>
        <dbReference type="ARBA" id="ARBA00022640"/>
    </source>
</evidence>
<keyword evidence="12" id="KW-1185">Reference proteome</keyword>
<dbReference type="Gene3D" id="3.40.250.10">
    <property type="entry name" value="Rhodanese-like domain"/>
    <property type="match status" value="1"/>
</dbReference>
<comment type="caution">
    <text evidence="11">The sequence shown here is derived from an EMBL/GenBank/DDBJ whole genome shotgun (WGS) entry which is preliminary data.</text>
</comment>
<keyword evidence="5 10" id="KW-0812">Transmembrane</keyword>
<dbReference type="PANTHER" id="PTHR47377:SF1">
    <property type="entry name" value="RHODANESE-LIKE DOMAIN-CONTAINING PROTEIN 4, CHLOROPLASTIC"/>
    <property type="match status" value="1"/>
</dbReference>
<organism evidence="11 12">
    <name type="scientific">Manihot esculenta</name>
    <name type="common">Cassava</name>
    <name type="synonym">Jatropha manihot</name>
    <dbReference type="NCBI Taxonomy" id="3983"/>
    <lineage>
        <taxon>Eukaryota</taxon>
        <taxon>Viridiplantae</taxon>
        <taxon>Streptophyta</taxon>
        <taxon>Embryophyta</taxon>
        <taxon>Tracheophyta</taxon>
        <taxon>Spermatophyta</taxon>
        <taxon>Magnoliopsida</taxon>
        <taxon>eudicotyledons</taxon>
        <taxon>Gunneridae</taxon>
        <taxon>Pentapetalae</taxon>
        <taxon>rosids</taxon>
        <taxon>fabids</taxon>
        <taxon>Malpighiales</taxon>
        <taxon>Euphorbiaceae</taxon>
        <taxon>Crotonoideae</taxon>
        <taxon>Manihoteae</taxon>
        <taxon>Manihot</taxon>
    </lineage>
</organism>
<dbReference type="PANTHER" id="PTHR47377">
    <property type="entry name" value="RHODANESE-LIKE DOMAIN-CONTAINING PROTEIN 4, CHLOROPLASTIC"/>
    <property type="match status" value="1"/>
</dbReference>
<feature type="compositionally biased region" description="Polar residues" evidence="9">
    <location>
        <begin position="395"/>
        <end position="406"/>
    </location>
</feature>
<keyword evidence="3" id="KW-0150">Chloroplast</keyword>
<comment type="subcellular location">
    <subcellularLocation>
        <location evidence="2">Membrane</location>
    </subcellularLocation>
    <subcellularLocation>
        <location evidence="1">Plastid</location>
        <location evidence="1">Chloroplast</location>
    </subcellularLocation>
</comment>
<dbReference type="EMBL" id="CM004391">
    <property type="protein sequence ID" value="OAY49041.1"/>
    <property type="molecule type" value="Genomic_DNA"/>
</dbReference>
<feature type="transmembrane region" description="Helical" evidence="10">
    <location>
        <begin position="283"/>
        <end position="301"/>
    </location>
</feature>
<feature type="region of interest" description="Disordered" evidence="9">
    <location>
        <begin position="367"/>
        <end position="431"/>
    </location>
</feature>
<dbReference type="OrthoDB" id="1927399at2759"/>
<keyword evidence="8 10" id="KW-0472">Membrane</keyword>
<evidence type="ECO:0000256" key="8">
    <source>
        <dbReference type="ARBA" id="ARBA00023136"/>
    </source>
</evidence>
<keyword evidence="7 10" id="KW-1133">Transmembrane helix</keyword>
<evidence type="ECO:0000256" key="6">
    <source>
        <dbReference type="ARBA" id="ARBA00022946"/>
    </source>
</evidence>
<dbReference type="GO" id="GO:0009772">
    <property type="term" value="P:photosynthetic electron transport in photosystem II"/>
    <property type="evidence" value="ECO:0000318"/>
    <property type="project" value="GO_Central"/>
</dbReference>
<dbReference type="Gramene" id="Manes.05G024700.1.v8.1">
    <property type="protein sequence ID" value="Manes.05G024700.1.v8.1.CDS"/>
    <property type="gene ID" value="Manes.05G024700.v8.1"/>
</dbReference>
<protein>
    <recommendedName>
        <fullName evidence="13">Rhodanese domain-containing protein</fullName>
    </recommendedName>
</protein>
<evidence type="ECO:0000313" key="12">
    <source>
        <dbReference type="Proteomes" id="UP000091857"/>
    </source>
</evidence>
<evidence type="ECO:0000313" key="11">
    <source>
        <dbReference type="EMBL" id="OAY49041.1"/>
    </source>
</evidence>